<keyword evidence="1" id="KW-0812">Transmembrane</keyword>
<dbReference type="EMBL" id="PP766722">
    <property type="protein sequence ID" value="XCD08827.1"/>
    <property type="molecule type" value="Genomic_DNA"/>
</dbReference>
<accession>A0AAU8BAU6</accession>
<sequence>MWYNNLKVPGVALIPIGYLKVYLYILLIM</sequence>
<reference evidence="2" key="1">
    <citation type="submission" date="2024-04" db="EMBL/GenBank/DDBJ databases">
        <authorList>
            <person name="Uskudar Guclu A."/>
            <person name="Ata Vural I."/>
        </authorList>
    </citation>
    <scope>NUCLEOTIDE SEQUENCE</scope>
</reference>
<name>A0AAU8BAU6_9CAUD</name>
<organism evidence="2">
    <name type="scientific">Pseudomonas phage Baskent_P1_112</name>
    <dbReference type="NCBI Taxonomy" id="3145032"/>
    <lineage>
        <taxon>Viruses</taxon>
        <taxon>Duplodnaviria</taxon>
        <taxon>Heunggongvirae</taxon>
        <taxon>Uroviricota</taxon>
        <taxon>Caudoviricetes</taxon>
        <taxon>Bruynoghevirus</taxon>
    </lineage>
</organism>
<evidence type="ECO:0000256" key="1">
    <source>
        <dbReference type="SAM" id="Phobius"/>
    </source>
</evidence>
<keyword evidence="1" id="KW-0472">Membrane</keyword>
<keyword evidence="1" id="KW-1133">Transmembrane helix</keyword>
<evidence type="ECO:0000313" key="2">
    <source>
        <dbReference type="EMBL" id="XCD08827.1"/>
    </source>
</evidence>
<protein>
    <submittedName>
        <fullName evidence="2">Uncharacterized protein</fullName>
    </submittedName>
</protein>
<feature type="transmembrane region" description="Helical" evidence="1">
    <location>
        <begin position="6"/>
        <end position="27"/>
    </location>
</feature>
<proteinExistence type="predicted"/>